<name>A0A2M4DEY8_ANODA</name>
<protein>
    <submittedName>
        <fullName evidence="2">Putative secreted protein</fullName>
    </submittedName>
</protein>
<evidence type="ECO:0000256" key="1">
    <source>
        <dbReference type="SAM" id="MobiDB-lite"/>
    </source>
</evidence>
<sequence>MVRCAVTQMVLTWLCFTEMPRESWSSLYRTTNLECVVRSIFAAPRQCSSSGTQNLRQPRQNRAHSALPTS</sequence>
<evidence type="ECO:0000313" key="2">
    <source>
        <dbReference type="EMBL" id="MBW76093.1"/>
    </source>
</evidence>
<feature type="compositionally biased region" description="Polar residues" evidence="1">
    <location>
        <begin position="48"/>
        <end position="60"/>
    </location>
</feature>
<dbReference type="AlphaFoldDB" id="A0A2M4DEY8"/>
<dbReference type="EMBL" id="GGFL01011915">
    <property type="protein sequence ID" value="MBW76093.1"/>
    <property type="molecule type" value="Transcribed_RNA"/>
</dbReference>
<reference evidence="2" key="1">
    <citation type="submission" date="2018-01" db="EMBL/GenBank/DDBJ databases">
        <title>An insight into the sialome of Amazonian anophelines.</title>
        <authorList>
            <person name="Ribeiro J.M."/>
            <person name="Scarpassa V."/>
            <person name="Calvo E."/>
        </authorList>
    </citation>
    <scope>NUCLEOTIDE SEQUENCE</scope>
</reference>
<organism evidence="2">
    <name type="scientific">Anopheles darlingi</name>
    <name type="common">Mosquito</name>
    <dbReference type="NCBI Taxonomy" id="43151"/>
    <lineage>
        <taxon>Eukaryota</taxon>
        <taxon>Metazoa</taxon>
        <taxon>Ecdysozoa</taxon>
        <taxon>Arthropoda</taxon>
        <taxon>Hexapoda</taxon>
        <taxon>Insecta</taxon>
        <taxon>Pterygota</taxon>
        <taxon>Neoptera</taxon>
        <taxon>Endopterygota</taxon>
        <taxon>Diptera</taxon>
        <taxon>Nematocera</taxon>
        <taxon>Culicoidea</taxon>
        <taxon>Culicidae</taxon>
        <taxon>Anophelinae</taxon>
        <taxon>Anopheles</taxon>
    </lineage>
</organism>
<proteinExistence type="predicted"/>
<accession>A0A2M4DEY8</accession>
<feature type="region of interest" description="Disordered" evidence="1">
    <location>
        <begin position="48"/>
        <end position="70"/>
    </location>
</feature>